<feature type="transmembrane region" description="Helical" evidence="1">
    <location>
        <begin position="76"/>
        <end position="97"/>
    </location>
</feature>
<organism evidence="2 3">
    <name type="scientific">Steinernema carpocapsae</name>
    <name type="common">Entomopathogenic nematode</name>
    <dbReference type="NCBI Taxonomy" id="34508"/>
    <lineage>
        <taxon>Eukaryota</taxon>
        <taxon>Metazoa</taxon>
        <taxon>Ecdysozoa</taxon>
        <taxon>Nematoda</taxon>
        <taxon>Chromadorea</taxon>
        <taxon>Rhabditida</taxon>
        <taxon>Tylenchina</taxon>
        <taxon>Panagrolaimomorpha</taxon>
        <taxon>Strongyloidoidea</taxon>
        <taxon>Steinernematidae</taxon>
        <taxon>Steinernema</taxon>
    </lineage>
</organism>
<dbReference type="AlphaFoldDB" id="A0A4U5LYI0"/>
<dbReference type="EMBL" id="AZBU02000011">
    <property type="protein sequence ID" value="TKR61320.1"/>
    <property type="molecule type" value="Genomic_DNA"/>
</dbReference>
<accession>A0A4U5LYI0</accession>
<reference evidence="2 3" key="2">
    <citation type="journal article" date="2019" name="G3 (Bethesda)">
        <title>Hybrid Assembly of the Genome of the Entomopathogenic Nematode Steinernema carpocapsae Identifies the X-Chromosome.</title>
        <authorList>
            <person name="Serra L."/>
            <person name="Macchietto M."/>
            <person name="Macias-Munoz A."/>
            <person name="McGill C.J."/>
            <person name="Rodriguez I.M."/>
            <person name="Rodriguez B."/>
            <person name="Murad R."/>
            <person name="Mortazavi A."/>
        </authorList>
    </citation>
    <scope>NUCLEOTIDE SEQUENCE [LARGE SCALE GENOMIC DNA]</scope>
    <source>
        <strain evidence="2 3">ALL</strain>
    </source>
</reference>
<name>A0A4U5LYI0_STECR</name>
<evidence type="ECO:0000313" key="3">
    <source>
        <dbReference type="Proteomes" id="UP000298663"/>
    </source>
</evidence>
<sequence length="102" mass="11808">MEYHQQTLQAIKLLQGNPLFLNAVCRTLEGEPLTDYEREFFVKNLQHFENVPRIQAAIQHLKKKDEVVERRHNLRFVAIAVFLALLTTGYVICVVLANSIDD</sequence>
<protein>
    <submittedName>
        <fullName evidence="2">Uncharacterized protein</fullName>
    </submittedName>
</protein>
<dbReference type="OrthoDB" id="10498149at2759"/>
<dbReference type="Proteomes" id="UP000298663">
    <property type="component" value="Unassembled WGS sequence"/>
</dbReference>
<evidence type="ECO:0000256" key="1">
    <source>
        <dbReference type="SAM" id="Phobius"/>
    </source>
</evidence>
<keyword evidence="3" id="KW-1185">Reference proteome</keyword>
<comment type="caution">
    <text evidence="2">The sequence shown here is derived from an EMBL/GenBank/DDBJ whole genome shotgun (WGS) entry which is preliminary data.</text>
</comment>
<keyword evidence="1" id="KW-0812">Transmembrane</keyword>
<keyword evidence="1" id="KW-1133">Transmembrane helix</keyword>
<proteinExistence type="predicted"/>
<reference evidence="2 3" key="1">
    <citation type="journal article" date="2015" name="Genome Biol.">
        <title>Comparative genomics of Steinernema reveals deeply conserved gene regulatory networks.</title>
        <authorList>
            <person name="Dillman A.R."/>
            <person name="Macchietto M."/>
            <person name="Porter C.F."/>
            <person name="Rogers A."/>
            <person name="Williams B."/>
            <person name="Antoshechkin I."/>
            <person name="Lee M.M."/>
            <person name="Goodwin Z."/>
            <person name="Lu X."/>
            <person name="Lewis E.E."/>
            <person name="Goodrich-Blair H."/>
            <person name="Stock S.P."/>
            <person name="Adams B.J."/>
            <person name="Sternberg P.W."/>
            <person name="Mortazavi A."/>
        </authorList>
    </citation>
    <scope>NUCLEOTIDE SEQUENCE [LARGE SCALE GENOMIC DNA]</scope>
    <source>
        <strain evidence="2 3">ALL</strain>
    </source>
</reference>
<evidence type="ECO:0000313" key="2">
    <source>
        <dbReference type="EMBL" id="TKR61320.1"/>
    </source>
</evidence>
<keyword evidence="1" id="KW-0472">Membrane</keyword>
<gene>
    <name evidence="2" type="ORF">L596_028441</name>
</gene>